<keyword evidence="3" id="KW-0547">Nucleotide-binding</keyword>
<evidence type="ECO:0000256" key="2">
    <source>
        <dbReference type="ARBA" id="ARBA00022692"/>
    </source>
</evidence>
<keyword evidence="6 8" id="KW-0472">Membrane</keyword>
<evidence type="ECO:0000313" key="11">
    <source>
        <dbReference type="EMBL" id="SDK50897.1"/>
    </source>
</evidence>
<dbReference type="GO" id="GO:0005886">
    <property type="term" value="C:plasma membrane"/>
    <property type="evidence" value="ECO:0007669"/>
    <property type="project" value="UniProtKB-SubCell"/>
</dbReference>
<dbReference type="STRING" id="586411.SAMN05216187_109115"/>
<dbReference type="InterPro" id="IPR011527">
    <property type="entry name" value="ABC1_TM_dom"/>
</dbReference>
<evidence type="ECO:0000256" key="4">
    <source>
        <dbReference type="ARBA" id="ARBA00022840"/>
    </source>
</evidence>
<proteinExistence type="predicted"/>
<dbReference type="InterPro" id="IPR017871">
    <property type="entry name" value="ABC_transporter-like_CS"/>
</dbReference>
<sequence length="521" mass="58620">MKLSISKKHIMLYSLIVAASIICYIAFGHHLSLILESIVMDTDLNMGQSLLYMSAFFLSFIVTDKLYDLYTKRQANQSIEQKAEWLIEGIDVKTRRESERMMNALLVHLEDYRPYETTFIPTIIKTSVKVVLIIAALFFIDIYAGAILLFTAPFIPLYYVLVGLQTQEESVKQATRFDNIGTLFLNLIRGKDTVKNTDSKQTVTKRLEEDNEGFVKETMHILKYAFQSTMMLEFITILGIGLVALEIALRIIIFENISFYTAFFVLLLAPEFYNALKVLGTEFHNGKLALGSYDRVQALIQQPKMNTAYRGQTTEEAVRGHNLTISHDDKILLNEADFSFKKIGLTAITGESGAGKTTLLRSILGLHEPKSGQLEVLTTDIGYVSDQVYFSDTTIYEYVSAGSHDASKVKQILEDLNLADSIDNLEKGIHTPIVNHDIPLSGGEIVRLKMARVLIERPAIIIMDEPTEFLDAKTEQLVIKYLSELKQDAAIIAVIHRRQLLSIADDHYVLSDGGLKRGEPA</sequence>
<evidence type="ECO:0000256" key="7">
    <source>
        <dbReference type="ARBA" id="ARBA00025074"/>
    </source>
</evidence>
<feature type="transmembrane region" description="Helical" evidence="8">
    <location>
        <begin position="50"/>
        <end position="67"/>
    </location>
</feature>
<evidence type="ECO:0000313" key="12">
    <source>
        <dbReference type="Proteomes" id="UP000242700"/>
    </source>
</evidence>
<feature type="domain" description="ABC transmembrane type-1" evidence="10">
    <location>
        <begin position="117"/>
        <end position="288"/>
    </location>
</feature>
<evidence type="ECO:0000259" key="10">
    <source>
        <dbReference type="PROSITE" id="PS50929"/>
    </source>
</evidence>
<dbReference type="EMBL" id="FNFI01000009">
    <property type="protein sequence ID" value="SDK50897.1"/>
    <property type="molecule type" value="Genomic_DNA"/>
</dbReference>
<comment type="function">
    <text evidence="7">May be involved in multidrug export. Transmembrane domains (TMD) form a pore in the cell membrane and the ATP-binding domain (NBD) is responsible for energy generation.</text>
</comment>
<dbReference type="PROSITE" id="PS50893">
    <property type="entry name" value="ABC_TRANSPORTER_2"/>
    <property type="match status" value="1"/>
</dbReference>
<gene>
    <name evidence="11" type="ORF">SAMN05216187_109115</name>
</gene>
<dbReference type="GO" id="GO:0034040">
    <property type="term" value="F:ATPase-coupled lipid transmembrane transporter activity"/>
    <property type="evidence" value="ECO:0007669"/>
    <property type="project" value="TreeGrafter"/>
</dbReference>
<dbReference type="GO" id="GO:0140359">
    <property type="term" value="F:ABC-type transporter activity"/>
    <property type="evidence" value="ECO:0007669"/>
    <property type="project" value="InterPro"/>
</dbReference>
<dbReference type="SUPFAM" id="SSF90123">
    <property type="entry name" value="ABC transporter transmembrane region"/>
    <property type="match status" value="1"/>
</dbReference>
<dbReference type="AlphaFoldDB" id="A0A1G9CGW0"/>
<evidence type="ECO:0000256" key="6">
    <source>
        <dbReference type="ARBA" id="ARBA00023136"/>
    </source>
</evidence>
<dbReference type="SMART" id="SM00382">
    <property type="entry name" value="AAA"/>
    <property type="match status" value="1"/>
</dbReference>
<dbReference type="Pfam" id="PF00664">
    <property type="entry name" value="ABC_membrane"/>
    <property type="match status" value="1"/>
</dbReference>
<dbReference type="Gene3D" id="3.40.50.300">
    <property type="entry name" value="P-loop containing nucleotide triphosphate hydrolases"/>
    <property type="match status" value="1"/>
</dbReference>
<accession>A0A1G9CGW0</accession>
<dbReference type="RefSeq" id="WP_092598870.1">
    <property type="nucleotide sequence ID" value="NZ_FNFI01000009.1"/>
</dbReference>
<feature type="transmembrane region" description="Helical" evidence="8">
    <location>
        <begin position="12"/>
        <end position="30"/>
    </location>
</feature>
<dbReference type="PANTHER" id="PTHR24221:SF261">
    <property type="entry name" value="GLUTATHIONE_L-CYSTEINE TRANSPORT SYSTEM ATP-BINDING_PERMEASE PROTEIN CYDD"/>
    <property type="match status" value="1"/>
</dbReference>
<organism evidence="11 12">
    <name type="scientific">Jeotgalicoccus aerolatus</name>
    <dbReference type="NCBI Taxonomy" id="709510"/>
    <lineage>
        <taxon>Bacteria</taxon>
        <taxon>Bacillati</taxon>
        <taxon>Bacillota</taxon>
        <taxon>Bacilli</taxon>
        <taxon>Bacillales</taxon>
        <taxon>Staphylococcaceae</taxon>
        <taxon>Jeotgalicoccus</taxon>
    </lineage>
</organism>
<dbReference type="InterPro" id="IPR003439">
    <property type="entry name" value="ABC_transporter-like_ATP-bd"/>
</dbReference>
<evidence type="ECO:0000256" key="3">
    <source>
        <dbReference type="ARBA" id="ARBA00022741"/>
    </source>
</evidence>
<dbReference type="PANTHER" id="PTHR24221">
    <property type="entry name" value="ATP-BINDING CASSETTE SUB-FAMILY B"/>
    <property type="match status" value="1"/>
</dbReference>
<keyword evidence="4 11" id="KW-0067">ATP-binding</keyword>
<evidence type="ECO:0000259" key="9">
    <source>
        <dbReference type="PROSITE" id="PS50893"/>
    </source>
</evidence>
<dbReference type="InterPro" id="IPR003593">
    <property type="entry name" value="AAA+_ATPase"/>
</dbReference>
<dbReference type="Pfam" id="PF00005">
    <property type="entry name" value="ABC_tran"/>
    <property type="match status" value="1"/>
</dbReference>
<name>A0A1G9CGW0_9STAP</name>
<keyword evidence="2 8" id="KW-0812">Transmembrane</keyword>
<dbReference type="GO" id="GO:0016887">
    <property type="term" value="F:ATP hydrolysis activity"/>
    <property type="evidence" value="ECO:0007669"/>
    <property type="project" value="InterPro"/>
</dbReference>
<evidence type="ECO:0000256" key="8">
    <source>
        <dbReference type="SAM" id="Phobius"/>
    </source>
</evidence>
<feature type="domain" description="ABC transporter" evidence="9">
    <location>
        <begin position="318"/>
        <end position="521"/>
    </location>
</feature>
<dbReference type="PROSITE" id="PS50929">
    <property type="entry name" value="ABC_TM1F"/>
    <property type="match status" value="1"/>
</dbReference>
<dbReference type="Gene3D" id="1.20.1560.10">
    <property type="entry name" value="ABC transporter type 1, transmembrane domain"/>
    <property type="match status" value="1"/>
</dbReference>
<reference evidence="12" key="1">
    <citation type="submission" date="2016-10" db="EMBL/GenBank/DDBJ databases">
        <authorList>
            <person name="Varghese N."/>
            <person name="Submissions S."/>
        </authorList>
    </citation>
    <scope>NUCLEOTIDE SEQUENCE [LARGE SCALE GENOMIC DNA]</scope>
    <source>
        <strain evidence="12">CGMCC 1.8911</strain>
    </source>
</reference>
<dbReference type="PROSITE" id="PS00211">
    <property type="entry name" value="ABC_TRANSPORTER_1"/>
    <property type="match status" value="1"/>
</dbReference>
<keyword evidence="5 8" id="KW-1133">Transmembrane helix</keyword>
<dbReference type="GO" id="GO:0005524">
    <property type="term" value="F:ATP binding"/>
    <property type="evidence" value="ECO:0007669"/>
    <property type="project" value="UniProtKB-KW"/>
</dbReference>
<comment type="subcellular location">
    <subcellularLocation>
        <location evidence="1">Cell membrane</location>
        <topology evidence="1">Multi-pass membrane protein</topology>
    </subcellularLocation>
</comment>
<dbReference type="Proteomes" id="UP000242700">
    <property type="component" value="Unassembled WGS sequence"/>
</dbReference>
<dbReference type="SUPFAM" id="SSF52540">
    <property type="entry name" value="P-loop containing nucleoside triphosphate hydrolases"/>
    <property type="match status" value="1"/>
</dbReference>
<dbReference type="InterPro" id="IPR039421">
    <property type="entry name" value="Type_1_exporter"/>
</dbReference>
<dbReference type="InterPro" id="IPR027417">
    <property type="entry name" value="P-loop_NTPase"/>
</dbReference>
<dbReference type="OrthoDB" id="9806127at2"/>
<evidence type="ECO:0000256" key="1">
    <source>
        <dbReference type="ARBA" id="ARBA00004651"/>
    </source>
</evidence>
<feature type="transmembrane region" description="Helical" evidence="8">
    <location>
        <begin position="224"/>
        <end position="245"/>
    </location>
</feature>
<feature type="transmembrane region" description="Helical" evidence="8">
    <location>
        <begin position="257"/>
        <end position="276"/>
    </location>
</feature>
<evidence type="ECO:0000256" key="5">
    <source>
        <dbReference type="ARBA" id="ARBA00022989"/>
    </source>
</evidence>
<dbReference type="InterPro" id="IPR036640">
    <property type="entry name" value="ABC1_TM_sf"/>
</dbReference>
<feature type="transmembrane region" description="Helical" evidence="8">
    <location>
        <begin position="130"/>
        <end position="155"/>
    </location>
</feature>
<protein>
    <submittedName>
        <fullName evidence="11">ATP-binding cassette, subfamily C, CydD</fullName>
    </submittedName>
</protein>